<proteinExistence type="predicted"/>
<comment type="caution">
    <text evidence="2">The sequence shown here is derived from an EMBL/GenBank/DDBJ whole genome shotgun (WGS) entry which is preliminary data.</text>
</comment>
<keyword evidence="3" id="KW-1185">Reference proteome</keyword>
<feature type="compositionally biased region" description="Basic residues" evidence="1">
    <location>
        <begin position="1"/>
        <end position="15"/>
    </location>
</feature>
<evidence type="ECO:0000256" key="1">
    <source>
        <dbReference type="SAM" id="MobiDB-lite"/>
    </source>
</evidence>
<reference evidence="2" key="1">
    <citation type="journal article" date="2023" name="Science">
        <title>Genome structures resolve the early diversification of teleost fishes.</title>
        <authorList>
            <person name="Parey E."/>
            <person name="Louis A."/>
            <person name="Montfort J."/>
            <person name="Bouchez O."/>
            <person name="Roques C."/>
            <person name="Iampietro C."/>
            <person name="Lluch J."/>
            <person name="Castinel A."/>
            <person name="Donnadieu C."/>
            <person name="Desvignes T."/>
            <person name="Floi Bucao C."/>
            <person name="Jouanno E."/>
            <person name="Wen M."/>
            <person name="Mejri S."/>
            <person name="Dirks R."/>
            <person name="Jansen H."/>
            <person name="Henkel C."/>
            <person name="Chen W.J."/>
            <person name="Zahm M."/>
            <person name="Cabau C."/>
            <person name="Klopp C."/>
            <person name="Thompson A.W."/>
            <person name="Robinson-Rechavi M."/>
            <person name="Braasch I."/>
            <person name="Lecointre G."/>
            <person name="Bobe J."/>
            <person name="Postlethwait J.H."/>
            <person name="Berthelot C."/>
            <person name="Roest Crollius H."/>
            <person name="Guiguen Y."/>
        </authorList>
    </citation>
    <scope>NUCLEOTIDE SEQUENCE</scope>
    <source>
        <strain evidence="2">WJC10195</strain>
    </source>
</reference>
<sequence>MQVHQRLHQPRRKPRLGFESNPLGGLPRLPCHRLRRSKRDPGGSGGRHVAALIKSARPRCSAAQRCLIKIN</sequence>
<accession>A0A9Q1J2Q0</accession>
<gene>
    <name evidence="2" type="ORF">SKAU_G00147430</name>
</gene>
<protein>
    <submittedName>
        <fullName evidence="2">Uncharacterized protein</fullName>
    </submittedName>
</protein>
<organism evidence="2 3">
    <name type="scientific">Synaphobranchus kaupii</name>
    <name type="common">Kaup's arrowtooth eel</name>
    <dbReference type="NCBI Taxonomy" id="118154"/>
    <lineage>
        <taxon>Eukaryota</taxon>
        <taxon>Metazoa</taxon>
        <taxon>Chordata</taxon>
        <taxon>Craniata</taxon>
        <taxon>Vertebrata</taxon>
        <taxon>Euteleostomi</taxon>
        <taxon>Actinopterygii</taxon>
        <taxon>Neopterygii</taxon>
        <taxon>Teleostei</taxon>
        <taxon>Anguilliformes</taxon>
        <taxon>Synaphobranchidae</taxon>
        <taxon>Synaphobranchus</taxon>
    </lineage>
</organism>
<name>A0A9Q1J2Q0_SYNKA</name>
<dbReference type="EMBL" id="JAINUF010000004">
    <property type="protein sequence ID" value="KAJ8365912.1"/>
    <property type="molecule type" value="Genomic_DNA"/>
</dbReference>
<feature type="region of interest" description="Disordered" evidence="1">
    <location>
        <begin position="1"/>
        <end position="48"/>
    </location>
</feature>
<dbReference type="AlphaFoldDB" id="A0A9Q1J2Q0"/>
<dbReference type="Proteomes" id="UP001152622">
    <property type="component" value="Chromosome 4"/>
</dbReference>
<evidence type="ECO:0000313" key="3">
    <source>
        <dbReference type="Proteomes" id="UP001152622"/>
    </source>
</evidence>
<evidence type="ECO:0000313" key="2">
    <source>
        <dbReference type="EMBL" id="KAJ8365912.1"/>
    </source>
</evidence>